<sequence length="144" mass="16590">MKNNKKRFYSGIECTLSKFADDMKISVAVDTREGKDAIQRDMDKLENWAHEHLMKFNKFKCKVLYLDWGNSRHEYRQGEEVLENRHEEKVLGDLMDKNLDMIQQCVLTAQRAKCILSCTKSSREVILSLYSAPGVLLPSLGSST</sequence>
<name>A0ABQ9D0D5_9PASS</name>
<accession>A0ABQ9D0D5</accession>
<organism evidence="1 2">
    <name type="scientific">Willisornis vidua</name>
    <name type="common">Xingu scale-backed antbird</name>
    <dbReference type="NCBI Taxonomy" id="1566151"/>
    <lineage>
        <taxon>Eukaryota</taxon>
        <taxon>Metazoa</taxon>
        <taxon>Chordata</taxon>
        <taxon>Craniata</taxon>
        <taxon>Vertebrata</taxon>
        <taxon>Euteleostomi</taxon>
        <taxon>Archelosauria</taxon>
        <taxon>Archosauria</taxon>
        <taxon>Dinosauria</taxon>
        <taxon>Saurischia</taxon>
        <taxon>Theropoda</taxon>
        <taxon>Coelurosauria</taxon>
        <taxon>Aves</taxon>
        <taxon>Neognathae</taxon>
        <taxon>Neoaves</taxon>
        <taxon>Telluraves</taxon>
        <taxon>Australaves</taxon>
        <taxon>Passeriformes</taxon>
        <taxon>Thamnophilidae</taxon>
        <taxon>Willisornis</taxon>
    </lineage>
</organism>
<dbReference type="Proteomes" id="UP001145742">
    <property type="component" value="Unassembled WGS sequence"/>
</dbReference>
<keyword evidence="2" id="KW-1185">Reference proteome</keyword>
<reference evidence="1" key="1">
    <citation type="submission" date="2019-10" db="EMBL/GenBank/DDBJ databases">
        <authorList>
            <person name="Soares A.E.R."/>
            <person name="Aleixo A."/>
            <person name="Schneider P."/>
            <person name="Miyaki C.Y."/>
            <person name="Schneider M.P."/>
            <person name="Mello C."/>
            <person name="Vasconcelos A.T.R."/>
        </authorList>
    </citation>
    <scope>NUCLEOTIDE SEQUENCE</scope>
    <source>
        <tissue evidence="1">Muscle</tissue>
    </source>
</reference>
<evidence type="ECO:0000313" key="1">
    <source>
        <dbReference type="EMBL" id="KAJ7412803.1"/>
    </source>
</evidence>
<dbReference type="PANTHER" id="PTHR33332">
    <property type="entry name" value="REVERSE TRANSCRIPTASE DOMAIN-CONTAINING PROTEIN"/>
    <property type="match status" value="1"/>
</dbReference>
<evidence type="ECO:0000313" key="2">
    <source>
        <dbReference type="Proteomes" id="UP001145742"/>
    </source>
</evidence>
<dbReference type="EMBL" id="WHWB01034197">
    <property type="protein sequence ID" value="KAJ7412803.1"/>
    <property type="molecule type" value="Genomic_DNA"/>
</dbReference>
<comment type="caution">
    <text evidence="1">The sequence shown here is derived from an EMBL/GenBank/DDBJ whole genome shotgun (WGS) entry which is preliminary data.</text>
</comment>
<proteinExistence type="predicted"/>
<gene>
    <name evidence="1" type="ORF">WISP_94464</name>
</gene>
<protein>
    <submittedName>
        <fullName evidence="1">Rna-directed dna polymerase from mobile element jockey-like</fullName>
    </submittedName>
</protein>